<feature type="non-terminal residue" evidence="2">
    <location>
        <position position="1"/>
    </location>
</feature>
<feature type="region of interest" description="Disordered" evidence="1">
    <location>
        <begin position="63"/>
        <end position="100"/>
    </location>
</feature>
<gene>
    <name evidence="2" type="ORF">BJ554DRAFT_2222</name>
</gene>
<feature type="compositionally biased region" description="Polar residues" evidence="1">
    <location>
        <begin position="170"/>
        <end position="190"/>
    </location>
</feature>
<feature type="compositionally biased region" description="Basic and acidic residues" evidence="1">
    <location>
        <begin position="201"/>
        <end position="216"/>
    </location>
</feature>
<evidence type="ECO:0000313" key="3">
    <source>
        <dbReference type="Proteomes" id="UP000673691"/>
    </source>
</evidence>
<sequence length="584" mass="63261">FFFFFFFLTGVSSISLSGLLLQPGVPETISETTMRTPPLNLSCPALVSAAGLSLPELKHAALGSRSAAPQENQAALRHPAADQSAGAARPDGASPEADGDGEAAALALNATMRAISLEGRFQDDMQAEQQRALEALASHRNLKDTVERVGPGTESSDRQPAAPTLEVATAITTGPRSAPTVASPNVSTRNAPPPPPPQAARKGDSKAAREPSDREQLFSPSPHSANKRSAAPGGFETEQLAARKDPLPGSNSAPSSSEAQQASPETSDQPPRVIPPWELPRPPPQSTSPMFQWKPAASLALQPKKKKTAMPVEAEPGKKTTFWEKLTGRSGYAKEEPLEKKLTAKEFNDRFRTKPDDTDEEGTSEEEEDSDGGETEGSDSESDGRGGTTAKKPKKLKRKDWNRAVRRSKTDAVRRSRDENTSRRSKSAGPERTRRSKGKEKRREEDENPEGGQPSRVSERDMPASTSPPHPLQQQQQQEQMRQQQQMRQHARAPPPAEPPIAENDHLEGLDVEVLEVPDQDLQDPSLLLLRSCFPDEDASVLHSVLEGHEFDLATAVKACRSYGFREDPAAVAEVLHVGALPRI</sequence>
<feature type="compositionally biased region" description="Low complexity" evidence="1">
    <location>
        <begin position="252"/>
        <end position="265"/>
    </location>
</feature>
<feature type="compositionally biased region" description="Basic and acidic residues" evidence="1">
    <location>
        <begin position="399"/>
        <end position="422"/>
    </location>
</feature>
<accession>A0A8H7ZR86</accession>
<reference evidence="2 3" key="1">
    <citation type="journal article" name="Sci. Rep.">
        <title>Genome-scale phylogenetic analyses confirm Olpidium as the closest living zoosporic fungus to the non-flagellated, terrestrial fungi.</title>
        <authorList>
            <person name="Chang Y."/>
            <person name="Rochon D."/>
            <person name="Sekimoto S."/>
            <person name="Wang Y."/>
            <person name="Chovatia M."/>
            <person name="Sandor L."/>
            <person name="Salamov A."/>
            <person name="Grigoriev I.V."/>
            <person name="Stajich J.E."/>
            <person name="Spatafora J.W."/>
        </authorList>
    </citation>
    <scope>NUCLEOTIDE SEQUENCE [LARGE SCALE GENOMIC DNA]</scope>
    <source>
        <strain evidence="2">S191</strain>
    </source>
</reference>
<feature type="compositionally biased region" description="Pro residues" evidence="1">
    <location>
        <begin position="272"/>
        <end position="286"/>
    </location>
</feature>
<dbReference type="AlphaFoldDB" id="A0A8H7ZR86"/>
<proteinExistence type="predicted"/>
<keyword evidence="3" id="KW-1185">Reference proteome</keyword>
<dbReference type="Proteomes" id="UP000673691">
    <property type="component" value="Unassembled WGS sequence"/>
</dbReference>
<evidence type="ECO:0000256" key="1">
    <source>
        <dbReference type="SAM" id="MobiDB-lite"/>
    </source>
</evidence>
<feature type="non-terminal residue" evidence="2">
    <location>
        <position position="584"/>
    </location>
</feature>
<dbReference type="EMBL" id="JAEFCI010009636">
    <property type="protein sequence ID" value="KAG5457697.1"/>
    <property type="molecule type" value="Genomic_DNA"/>
</dbReference>
<evidence type="ECO:0000313" key="2">
    <source>
        <dbReference type="EMBL" id="KAG5457697.1"/>
    </source>
</evidence>
<comment type="caution">
    <text evidence="2">The sequence shown here is derived from an EMBL/GenBank/DDBJ whole genome shotgun (WGS) entry which is preliminary data.</text>
</comment>
<feature type="compositionally biased region" description="Low complexity" evidence="1">
    <location>
        <begin position="473"/>
        <end position="488"/>
    </location>
</feature>
<feature type="compositionally biased region" description="Basic and acidic residues" evidence="1">
    <location>
        <begin position="332"/>
        <end position="356"/>
    </location>
</feature>
<feature type="compositionally biased region" description="Acidic residues" evidence="1">
    <location>
        <begin position="357"/>
        <end position="381"/>
    </location>
</feature>
<dbReference type="CDD" id="cd14279">
    <property type="entry name" value="CUE"/>
    <property type="match status" value="1"/>
</dbReference>
<feature type="region of interest" description="Disordered" evidence="1">
    <location>
        <begin position="136"/>
        <end position="509"/>
    </location>
</feature>
<protein>
    <submittedName>
        <fullName evidence="2">Uncharacterized protein</fullName>
    </submittedName>
</protein>
<organism evidence="2 3">
    <name type="scientific">Olpidium bornovanus</name>
    <dbReference type="NCBI Taxonomy" id="278681"/>
    <lineage>
        <taxon>Eukaryota</taxon>
        <taxon>Fungi</taxon>
        <taxon>Fungi incertae sedis</taxon>
        <taxon>Olpidiomycota</taxon>
        <taxon>Olpidiomycotina</taxon>
        <taxon>Olpidiomycetes</taxon>
        <taxon>Olpidiales</taxon>
        <taxon>Olpidiaceae</taxon>
        <taxon>Olpidium</taxon>
    </lineage>
</organism>
<name>A0A8H7ZR86_9FUNG</name>